<protein>
    <submittedName>
        <fullName evidence="2">ABC transporter permease</fullName>
    </submittedName>
</protein>
<sequence>MMTVWLVLYAKEMMELWRSRKWIWVPLVFVLLGVSQPIMTYYLPDILQAAGSLPEGTVIEIPKPTGAAVLAQTLSQYGMLGVLILILSVMGVVSAERASGAAGLVLVKPVSFASYITAKWAASITIGVVSFAAGYASSWYYTELLIGSVEPVRFLHSMLLYGLWLAFVVTVAVMFSSVMSGSGAIAFLSVGIVALLSVLAGALRRYMEWSPGTISGHAAAVLNDGTAGSGLPLAMAVTIAAVAAMLWLAVRLLGRKELLPS</sequence>
<keyword evidence="3" id="KW-1185">Reference proteome</keyword>
<dbReference type="RefSeq" id="WP_139606230.1">
    <property type="nucleotide sequence ID" value="NZ_VDCQ01000062.1"/>
</dbReference>
<evidence type="ECO:0000313" key="3">
    <source>
        <dbReference type="Proteomes" id="UP000307943"/>
    </source>
</evidence>
<reference evidence="2 3" key="1">
    <citation type="submission" date="2019-05" db="EMBL/GenBank/DDBJ databases">
        <title>We sequenced the genome of Paenibacillus hemerocallicola KCTC 33185 for further insight into its adaptation and study the phylogeny of Paenibacillus.</title>
        <authorList>
            <person name="Narsing Rao M.P."/>
        </authorList>
    </citation>
    <scope>NUCLEOTIDE SEQUENCE [LARGE SCALE GENOMIC DNA]</scope>
    <source>
        <strain evidence="2 3">KCTC 33185</strain>
    </source>
</reference>
<dbReference type="AlphaFoldDB" id="A0A5C4SZV3"/>
<keyword evidence="1" id="KW-0812">Transmembrane</keyword>
<feature type="transmembrane region" description="Helical" evidence="1">
    <location>
        <begin position="185"/>
        <end position="203"/>
    </location>
</feature>
<gene>
    <name evidence="2" type="ORF">FE784_31455</name>
</gene>
<dbReference type="OrthoDB" id="4187110at2"/>
<dbReference type="PANTHER" id="PTHR43471">
    <property type="entry name" value="ABC TRANSPORTER PERMEASE"/>
    <property type="match status" value="1"/>
</dbReference>
<comment type="caution">
    <text evidence="2">The sequence shown here is derived from an EMBL/GenBank/DDBJ whole genome shotgun (WGS) entry which is preliminary data.</text>
</comment>
<feature type="transmembrane region" description="Helical" evidence="1">
    <location>
        <begin position="116"/>
        <end position="138"/>
    </location>
</feature>
<dbReference type="Proteomes" id="UP000307943">
    <property type="component" value="Unassembled WGS sequence"/>
</dbReference>
<dbReference type="GO" id="GO:0005886">
    <property type="term" value="C:plasma membrane"/>
    <property type="evidence" value="ECO:0007669"/>
    <property type="project" value="UniProtKB-SubCell"/>
</dbReference>
<dbReference type="Pfam" id="PF12679">
    <property type="entry name" value="ABC2_membrane_2"/>
    <property type="match status" value="1"/>
</dbReference>
<proteinExistence type="predicted"/>
<feature type="transmembrane region" description="Helical" evidence="1">
    <location>
        <begin position="21"/>
        <end position="43"/>
    </location>
</feature>
<accession>A0A5C4SZV3</accession>
<feature type="transmembrane region" description="Helical" evidence="1">
    <location>
        <begin position="231"/>
        <end position="253"/>
    </location>
</feature>
<organism evidence="2 3">
    <name type="scientific">Paenibacillus hemerocallicola</name>
    <dbReference type="NCBI Taxonomy" id="1172614"/>
    <lineage>
        <taxon>Bacteria</taxon>
        <taxon>Bacillati</taxon>
        <taxon>Bacillota</taxon>
        <taxon>Bacilli</taxon>
        <taxon>Bacillales</taxon>
        <taxon>Paenibacillaceae</taxon>
        <taxon>Paenibacillus</taxon>
    </lineage>
</organism>
<feature type="transmembrane region" description="Helical" evidence="1">
    <location>
        <begin position="77"/>
        <end position="95"/>
    </location>
</feature>
<name>A0A5C4SZV3_9BACL</name>
<evidence type="ECO:0000313" key="2">
    <source>
        <dbReference type="EMBL" id="TNJ62304.1"/>
    </source>
</evidence>
<feature type="transmembrane region" description="Helical" evidence="1">
    <location>
        <begin position="158"/>
        <end position="178"/>
    </location>
</feature>
<keyword evidence="1" id="KW-1133">Transmembrane helix</keyword>
<dbReference type="EMBL" id="VDCQ01000062">
    <property type="protein sequence ID" value="TNJ62304.1"/>
    <property type="molecule type" value="Genomic_DNA"/>
</dbReference>
<evidence type="ECO:0000256" key="1">
    <source>
        <dbReference type="SAM" id="Phobius"/>
    </source>
</evidence>
<keyword evidence="1" id="KW-0472">Membrane</keyword>
<dbReference type="GO" id="GO:0140359">
    <property type="term" value="F:ABC-type transporter activity"/>
    <property type="evidence" value="ECO:0007669"/>
    <property type="project" value="InterPro"/>
</dbReference>